<dbReference type="InterPro" id="IPR007698">
    <property type="entry name" value="AlaDH/PNT_NAD(H)-bd"/>
</dbReference>
<organism evidence="6 7">
    <name type="scientific">Eiseniibacteriota bacterium</name>
    <dbReference type="NCBI Taxonomy" id="2212470"/>
    <lineage>
        <taxon>Bacteria</taxon>
        <taxon>Candidatus Eiseniibacteriota</taxon>
    </lineage>
</organism>
<dbReference type="Pfam" id="PF01262">
    <property type="entry name" value="AlaDh_PNT_C"/>
    <property type="match status" value="1"/>
</dbReference>
<evidence type="ECO:0000259" key="4">
    <source>
        <dbReference type="SMART" id="SM01002"/>
    </source>
</evidence>
<dbReference type="SUPFAM" id="SSF52283">
    <property type="entry name" value="Formate/glycerate dehydrogenase catalytic domain-like"/>
    <property type="match status" value="1"/>
</dbReference>
<dbReference type="InterPro" id="IPR007886">
    <property type="entry name" value="AlaDH/PNT_N"/>
</dbReference>
<evidence type="ECO:0000259" key="5">
    <source>
        <dbReference type="SMART" id="SM01003"/>
    </source>
</evidence>
<feature type="domain" description="Alanine dehydrogenase/pyridine nucleotide transhydrogenase NAD(H)-binding" evidence="4">
    <location>
        <begin position="150"/>
        <end position="298"/>
    </location>
</feature>
<dbReference type="GO" id="GO:0042853">
    <property type="term" value="P:L-alanine catabolic process"/>
    <property type="evidence" value="ECO:0007669"/>
    <property type="project" value="InterPro"/>
</dbReference>
<evidence type="ECO:0000313" key="6">
    <source>
        <dbReference type="EMBL" id="MBU2692492.1"/>
    </source>
</evidence>
<sequence length="377" mass="40629">MIISVPRETHRHEHRVGLSPFAVSRLIKQGHTVLIEREAGKGAHFTDQVYQKVGGQIVYSSDEVYKRAQLVCRVGTISAEELELLSPDTTICAFHHLAVASKEMIRQLQELRTTLIGYEIVQDEKKRLPILLPFSEMAGHMSVHVAAGYLQTEMGGRGILMGNVPGVPPPTVLILGAGTVGSMAACQALASGAHVIVFDASLPKLRHLNNRLSGRAVTMVPTAARLAQYSAIADVLIGAVLIPGGRAPYLITEEMVRAMKPGSVILDIAIDQGGCVETSRPTTLDQPTFKMHDVIHFCVPNMTANVARTASRALANEVLPFIQNLANLGVDGALWEDVGLGRGVYLYRGEMVNEGIGKAMNIPVKNLRDLLPGDGVS</sequence>
<reference evidence="6" key="1">
    <citation type="submission" date="2021-05" db="EMBL/GenBank/DDBJ databases">
        <title>Energy efficiency and biological interactions define the core microbiome of deep oligotrophic groundwater.</title>
        <authorList>
            <person name="Mehrshad M."/>
            <person name="Lopez-Fernandez M."/>
            <person name="Bell E."/>
            <person name="Bernier-Latmani R."/>
            <person name="Bertilsson S."/>
            <person name="Dopson M."/>
        </authorList>
    </citation>
    <scope>NUCLEOTIDE SEQUENCE</scope>
    <source>
        <strain evidence="6">Modern_marine.mb.64</strain>
    </source>
</reference>
<evidence type="ECO:0000256" key="1">
    <source>
        <dbReference type="ARBA" id="ARBA00005689"/>
    </source>
</evidence>
<dbReference type="Pfam" id="PF05222">
    <property type="entry name" value="AlaDh_PNT_N"/>
    <property type="match status" value="1"/>
</dbReference>
<gene>
    <name evidence="6" type="ORF">KJ970_16350</name>
</gene>
<dbReference type="InterPro" id="IPR036291">
    <property type="entry name" value="NAD(P)-bd_dom_sf"/>
</dbReference>
<feature type="domain" description="Alanine dehydrogenase/pyridine nucleotide transhydrogenase N-terminal" evidence="5">
    <location>
        <begin position="4"/>
        <end position="138"/>
    </location>
</feature>
<dbReference type="SMART" id="SM01003">
    <property type="entry name" value="AlaDh_PNT_N"/>
    <property type="match status" value="1"/>
</dbReference>
<dbReference type="CDD" id="cd05305">
    <property type="entry name" value="L-AlaDH"/>
    <property type="match status" value="1"/>
</dbReference>
<protein>
    <recommendedName>
        <fullName evidence="2">alanine dehydrogenase</fullName>
        <ecNumber evidence="2">1.4.1.1</ecNumber>
    </recommendedName>
</protein>
<dbReference type="EC" id="1.4.1.1" evidence="2"/>
<dbReference type="SMART" id="SM01002">
    <property type="entry name" value="AlaDh_PNT_C"/>
    <property type="match status" value="1"/>
</dbReference>
<dbReference type="PANTHER" id="PTHR42795">
    <property type="entry name" value="ALANINE DEHYDROGENASE"/>
    <property type="match status" value="1"/>
</dbReference>
<dbReference type="SUPFAM" id="SSF51735">
    <property type="entry name" value="NAD(P)-binding Rossmann-fold domains"/>
    <property type="match status" value="1"/>
</dbReference>
<dbReference type="EMBL" id="JAHJDP010000093">
    <property type="protein sequence ID" value="MBU2692492.1"/>
    <property type="molecule type" value="Genomic_DNA"/>
</dbReference>
<evidence type="ECO:0000256" key="2">
    <source>
        <dbReference type="ARBA" id="ARBA00012897"/>
    </source>
</evidence>
<evidence type="ECO:0000313" key="7">
    <source>
        <dbReference type="Proteomes" id="UP000777784"/>
    </source>
</evidence>
<dbReference type="GO" id="GO:0005886">
    <property type="term" value="C:plasma membrane"/>
    <property type="evidence" value="ECO:0007669"/>
    <property type="project" value="TreeGrafter"/>
</dbReference>
<dbReference type="Proteomes" id="UP000777784">
    <property type="component" value="Unassembled WGS sequence"/>
</dbReference>
<dbReference type="Gene3D" id="3.40.50.720">
    <property type="entry name" value="NAD(P)-binding Rossmann-like Domain"/>
    <property type="match status" value="2"/>
</dbReference>
<evidence type="ECO:0000256" key="3">
    <source>
        <dbReference type="ARBA" id="ARBA00023002"/>
    </source>
</evidence>
<keyword evidence="3" id="KW-0560">Oxidoreductase</keyword>
<comment type="caution">
    <text evidence="6">The sequence shown here is derived from an EMBL/GenBank/DDBJ whole genome shotgun (WGS) entry which is preliminary data.</text>
</comment>
<dbReference type="GO" id="GO:0000286">
    <property type="term" value="F:alanine dehydrogenase activity"/>
    <property type="evidence" value="ECO:0007669"/>
    <property type="project" value="UniProtKB-EC"/>
</dbReference>
<accession>A0A948RZI0</accession>
<comment type="similarity">
    <text evidence="1">Belongs to the AlaDH/PNT family.</text>
</comment>
<proteinExistence type="inferred from homology"/>
<dbReference type="InterPro" id="IPR008141">
    <property type="entry name" value="Ala_DH"/>
</dbReference>
<name>A0A948RZI0_UNCEI</name>
<dbReference type="PANTHER" id="PTHR42795:SF1">
    <property type="entry name" value="ALANINE DEHYDROGENASE"/>
    <property type="match status" value="1"/>
</dbReference>
<dbReference type="AlphaFoldDB" id="A0A948RZI0"/>